<dbReference type="EMBL" id="AJWZ01008211">
    <property type="protein sequence ID" value="EKC54763.1"/>
    <property type="molecule type" value="Genomic_DNA"/>
</dbReference>
<reference evidence="1" key="1">
    <citation type="journal article" date="2013" name="Environ. Microbiol.">
        <title>Microbiota from the distal guts of lean and obese adolescents exhibit partial functional redundancy besides clear differences in community structure.</title>
        <authorList>
            <person name="Ferrer M."/>
            <person name="Ruiz A."/>
            <person name="Lanza F."/>
            <person name="Haange S.B."/>
            <person name="Oberbach A."/>
            <person name="Till H."/>
            <person name="Bargiela R."/>
            <person name="Campoy C."/>
            <person name="Segura M.T."/>
            <person name="Richter M."/>
            <person name="von Bergen M."/>
            <person name="Seifert J."/>
            <person name="Suarez A."/>
        </authorList>
    </citation>
    <scope>NUCLEOTIDE SEQUENCE</scope>
</reference>
<protein>
    <submittedName>
        <fullName evidence="1">Uncharacterized protein</fullName>
    </submittedName>
</protein>
<organism evidence="1">
    <name type="scientific">human gut metagenome</name>
    <dbReference type="NCBI Taxonomy" id="408170"/>
    <lineage>
        <taxon>unclassified sequences</taxon>
        <taxon>metagenomes</taxon>
        <taxon>organismal metagenomes</taxon>
    </lineage>
</organism>
<comment type="caution">
    <text evidence="1">The sequence shown here is derived from an EMBL/GenBank/DDBJ whole genome shotgun (WGS) entry which is preliminary data.</text>
</comment>
<gene>
    <name evidence="1" type="ORF">OBE_11900</name>
</gene>
<dbReference type="AlphaFoldDB" id="K1SBF3"/>
<evidence type="ECO:0000313" key="1">
    <source>
        <dbReference type="EMBL" id="EKC54763.1"/>
    </source>
</evidence>
<sequence length="26" mass="2848">FGNVSSLHRLGIESEKLMNSAKKTNS</sequence>
<proteinExistence type="predicted"/>
<name>K1SBF3_9ZZZZ</name>
<accession>K1SBF3</accession>
<feature type="non-terminal residue" evidence="1">
    <location>
        <position position="1"/>
    </location>
</feature>